<proteinExistence type="predicted"/>
<feature type="domain" description="Transposase IS200-like" evidence="1">
    <location>
        <begin position="4"/>
        <end position="105"/>
    </location>
</feature>
<reference evidence="2 3" key="1">
    <citation type="submission" date="2020-03" db="EMBL/GenBank/DDBJ databases">
        <authorList>
            <person name="Kim M.K."/>
        </authorList>
    </citation>
    <scope>NUCLEOTIDE SEQUENCE [LARGE SCALE GENOMIC DNA]</scope>
    <source>
        <strain evidence="2 3">BT328</strain>
    </source>
</reference>
<evidence type="ECO:0000313" key="3">
    <source>
        <dbReference type="Proteomes" id="UP000501802"/>
    </source>
</evidence>
<dbReference type="GO" id="GO:0004803">
    <property type="term" value="F:transposase activity"/>
    <property type="evidence" value="ECO:0007669"/>
    <property type="project" value="InterPro"/>
</dbReference>
<protein>
    <recommendedName>
        <fullName evidence="1">Transposase IS200-like domain-containing protein</fullName>
    </recommendedName>
</protein>
<keyword evidence="3" id="KW-1185">Reference proteome</keyword>
<dbReference type="InterPro" id="IPR002686">
    <property type="entry name" value="Transposase_17"/>
</dbReference>
<dbReference type="EMBL" id="CP050063">
    <property type="protein sequence ID" value="QIP15305.1"/>
    <property type="molecule type" value="Genomic_DNA"/>
</dbReference>
<dbReference type="AlphaFoldDB" id="A0A6G9ASP6"/>
<dbReference type="SMART" id="SM01321">
    <property type="entry name" value="Y1_Tnp"/>
    <property type="match status" value="1"/>
</dbReference>
<dbReference type="SUPFAM" id="SSF143422">
    <property type="entry name" value="Transposase IS200-like"/>
    <property type="match status" value="1"/>
</dbReference>
<evidence type="ECO:0000259" key="1">
    <source>
        <dbReference type="SMART" id="SM01321"/>
    </source>
</evidence>
<accession>A0A6G9ASP6</accession>
<name>A0A6G9ASP6_9BACT</name>
<gene>
    <name evidence="2" type="ORF">G8759_23085</name>
</gene>
<dbReference type="Gene3D" id="3.30.70.1290">
    <property type="entry name" value="Transposase IS200-like"/>
    <property type="match status" value="1"/>
</dbReference>
<organism evidence="2 3">
    <name type="scientific">Spirosoma aureum</name>
    <dbReference type="NCBI Taxonomy" id="2692134"/>
    <lineage>
        <taxon>Bacteria</taxon>
        <taxon>Pseudomonadati</taxon>
        <taxon>Bacteroidota</taxon>
        <taxon>Cytophagia</taxon>
        <taxon>Cytophagales</taxon>
        <taxon>Cytophagaceae</taxon>
        <taxon>Spirosoma</taxon>
    </lineage>
</organism>
<dbReference type="GO" id="GO:0003677">
    <property type="term" value="F:DNA binding"/>
    <property type="evidence" value="ECO:0007669"/>
    <property type="project" value="InterPro"/>
</dbReference>
<dbReference type="Proteomes" id="UP000501802">
    <property type="component" value="Chromosome"/>
</dbReference>
<dbReference type="InterPro" id="IPR036515">
    <property type="entry name" value="Transposase_17_sf"/>
</dbReference>
<evidence type="ECO:0000313" key="2">
    <source>
        <dbReference type="EMBL" id="QIP15305.1"/>
    </source>
</evidence>
<dbReference type="KEGG" id="spib:G8759_23085"/>
<sequence>MYFVEDKIYHVYSRGNNKQPIFFRPENYIYFLYKVRRYIRPNCNLLAYCLMPNHFHFLLQATSISVFMKQSTVVTQTQLSQLIDADWGYFSAFSEAILPEESIRNLY</sequence>
<dbReference type="GO" id="GO:0006313">
    <property type="term" value="P:DNA transposition"/>
    <property type="evidence" value="ECO:0007669"/>
    <property type="project" value="InterPro"/>
</dbReference>